<dbReference type="EMBL" id="MVHT01000050">
    <property type="protein sequence ID" value="ORB00970.1"/>
    <property type="molecule type" value="Genomic_DNA"/>
</dbReference>
<dbReference type="AlphaFoldDB" id="A0A1X0FI98"/>
<feature type="region of interest" description="Disordered" evidence="5">
    <location>
        <begin position="162"/>
        <end position="183"/>
    </location>
</feature>
<keyword evidence="6" id="KW-0472">Membrane</keyword>
<feature type="region of interest" description="C-terminal hotdog fold" evidence="4">
    <location>
        <begin position="184"/>
        <end position="324"/>
    </location>
</feature>
<sequence length="697" mass="73815">KTAGDNNRLTPAAIANWESWVRRPWQHTRHWLTTKRPNSVAGSAPQRGTLLGQRTDVVSNPPSHLWQARLGPDSRPYPGRHRFHGTEVVPASVVLHTMLCAAAELGFSGLSDVRFEQPVFLTQPRVVQVFADGQSISLASSPATDTPPDSWTRHAVAQLASTSTVAAGSTDSDIASTGLPNGHSEPIPDVADLLALRGVDGVAFQWSLASWRTTPSLTTLAATVALPDALPDGSVGPLLDAAVLVGALADVSDTRLYVPASIAHVAVTDLESVGAASRGSLTVQRNTSDADGVTVDVTVAPRGGAPLASIRSLRYRALDLADTQLAQTSTDARKFVHTIDWQPRTDPAGAQVDPASVVVVESGFALNEVSEARYVVYRAPAQADSPPETDVEYAVRVAAEVTALVRALAQRDPQQPASLWILTREVHESVSPDGLRQSFLWGLAGVIAAEHPELWGGLIDLAADDELDEALLGAPSKSILVVRDGEVLAPSLAPISGPPARAPLHCRPDAAYLITGGLGALGVLMAGWLVDRGARRLVLRLVWKVMVSSVSRCSVPMLVYLVPCWAVCSVSMMAWVSSGWALISMKVWWAVSAPPARAIACWKWTGLRMLVAQCSASKVGVRSKSSYVVEMIGIVGLHGDRSASSERIAGCSASMAGLCGATSMLTRLAKRSRARTRAINSSICSVGPEITVCRGEL</sequence>
<dbReference type="GO" id="GO:0006633">
    <property type="term" value="P:fatty acid biosynthetic process"/>
    <property type="evidence" value="ECO:0007669"/>
    <property type="project" value="TreeGrafter"/>
</dbReference>
<dbReference type="InterPro" id="IPR050091">
    <property type="entry name" value="PKS_NRPS_Biosynth_Enz"/>
</dbReference>
<dbReference type="InterPro" id="IPR036291">
    <property type="entry name" value="NAD(P)-bd_dom_sf"/>
</dbReference>
<dbReference type="SUPFAM" id="SSF51735">
    <property type="entry name" value="NAD(P)-binding Rossmann-fold domains"/>
    <property type="match status" value="1"/>
</dbReference>
<dbReference type="SMART" id="SM00826">
    <property type="entry name" value="PKS_DH"/>
    <property type="match status" value="1"/>
</dbReference>
<evidence type="ECO:0000256" key="1">
    <source>
        <dbReference type="ARBA" id="ARBA00022450"/>
    </source>
</evidence>
<comment type="caution">
    <text evidence="8">The sequence shown here is derived from an EMBL/GenBank/DDBJ whole genome shotgun (WGS) entry which is preliminary data.</text>
</comment>
<organism evidence="8 9">
    <name type="scientific">Mycobacterium intermedium</name>
    <dbReference type="NCBI Taxonomy" id="28445"/>
    <lineage>
        <taxon>Bacteria</taxon>
        <taxon>Bacillati</taxon>
        <taxon>Actinomycetota</taxon>
        <taxon>Actinomycetes</taxon>
        <taxon>Mycobacteriales</taxon>
        <taxon>Mycobacteriaceae</taxon>
        <taxon>Mycobacterium</taxon>
        <taxon>Mycobacterium simiae complex</taxon>
    </lineage>
</organism>
<name>A0A1X0FI98_MYCIE</name>
<evidence type="ECO:0000256" key="5">
    <source>
        <dbReference type="SAM" id="MobiDB-lite"/>
    </source>
</evidence>
<dbReference type="InterPro" id="IPR013968">
    <property type="entry name" value="PKS_KR"/>
</dbReference>
<feature type="transmembrane region" description="Helical" evidence="6">
    <location>
        <begin position="558"/>
        <end position="583"/>
    </location>
</feature>
<evidence type="ECO:0000313" key="8">
    <source>
        <dbReference type="EMBL" id="ORB00970.1"/>
    </source>
</evidence>
<feature type="region of interest" description="N-terminal hotdog fold" evidence="4">
    <location>
        <begin position="48"/>
        <end position="166"/>
    </location>
</feature>
<keyword evidence="1" id="KW-0596">Phosphopantetheine</keyword>
<keyword evidence="6" id="KW-0812">Transmembrane</keyword>
<evidence type="ECO:0000259" key="7">
    <source>
        <dbReference type="PROSITE" id="PS52019"/>
    </source>
</evidence>
<evidence type="ECO:0000313" key="9">
    <source>
        <dbReference type="Proteomes" id="UP000192739"/>
    </source>
</evidence>
<comment type="caution">
    <text evidence="4">Lacks conserved residue(s) required for the propagation of feature annotation.</text>
</comment>
<feature type="transmembrane region" description="Helical" evidence="6">
    <location>
        <begin position="510"/>
        <end position="530"/>
    </location>
</feature>
<dbReference type="InterPro" id="IPR049552">
    <property type="entry name" value="PKS_DH_N"/>
</dbReference>
<evidence type="ECO:0000256" key="3">
    <source>
        <dbReference type="ARBA" id="ARBA00023268"/>
    </source>
</evidence>
<dbReference type="InterPro" id="IPR049900">
    <property type="entry name" value="PKS_mFAS_DH"/>
</dbReference>
<keyword evidence="9" id="KW-1185">Reference proteome</keyword>
<feature type="non-terminal residue" evidence="8">
    <location>
        <position position="1"/>
    </location>
</feature>
<dbReference type="PANTHER" id="PTHR43775">
    <property type="entry name" value="FATTY ACID SYNTHASE"/>
    <property type="match status" value="1"/>
</dbReference>
<reference evidence="8 9" key="1">
    <citation type="submission" date="2017-02" db="EMBL/GenBank/DDBJ databases">
        <title>The new phylogeny of genus Mycobacterium.</title>
        <authorList>
            <person name="Tortoli E."/>
            <person name="Trovato A."/>
            <person name="Cirillo D.M."/>
        </authorList>
    </citation>
    <scope>NUCLEOTIDE SEQUENCE [LARGE SCALE GENOMIC DNA]</scope>
    <source>
        <strain evidence="8 9">DSM 44049</strain>
    </source>
</reference>
<dbReference type="GO" id="GO:0071770">
    <property type="term" value="P:DIM/DIP cell wall layer assembly"/>
    <property type="evidence" value="ECO:0007669"/>
    <property type="project" value="TreeGrafter"/>
</dbReference>
<keyword evidence="3" id="KW-0511">Multifunctional enzyme</keyword>
<dbReference type="Pfam" id="PF08659">
    <property type="entry name" value="KR"/>
    <property type="match status" value="1"/>
</dbReference>
<keyword evidence="2" id="KW-0597">Phosphoprotein</keyword>
<dbReference type="Gene3D" id="3.10.129.110">
    <property type="entry name" value="Polyketide synthase dehydratase"/>
    <property type="match status" value="1"/>
</dbReference>
<accession>A0A1X0FI98</accession>
<protein>
    <recommendedName>
        <fullName evidence="7">PKS/mFAS DH domain-containing protein</fullName>
    </recommendedName>
</protein>
<keyword evidence="6" id="KW-1133">Transmembrane helix</keyword>
<feature type="compositionally biased region" description="Polar residues" evidence="5">
    <location>
        <begin position="162"/>
        <end position="179"/>
    </location>
</feature>
<proteinExistence type="predicted"/>
<evidence type="ECO:0000256" key="6">
    <source>
        <dbReference type="SAM" id="Phobius"/>
    </source>
</evidence>
<evidence type="ECO:0000256" key="2">
    <source>
        <dbReference type="ARBA" id="ARBA00022553"/>
    </source>
</evidence>
<dbReference type="GO" id="GO:0004312">
    <property type="term" value="F:fatty acid synthase activity"/>
    <property type="evidence" value="ECO:0007669"/>
    <property type="project" value="TreeGrafter"/>
</dbReference>
<dbReference type="InterPro" id="IPR020807">
    <property type="entry name" value="PKS_DH"/>
</dbReference>
<dbReference type="GO" id="GO:0005737">
    <property type="term" value="C:cytoplasm"/>
    <property type="evidence" value="ECO:0007669"/>
    <property type="project" value="TreeGrafter"/>
</dbReference>
<dbReference type="Proteomes" id="UP000192739">
    <property type="component" value="Unassembled WGS sequence"/>
</dbReference>
<dbReference type="Gene3D" id="3.40.50.720">
    <property type="entry name" value="NAD(P)-binding Rossmann-like Domain"/>
    <property type="match status" value="1"/>
</dbReference>
<evidence type="ECO:0000256" key="4">
    <source>
        <dbReference type="PROSITE-ProRule" id="PRU01363"/>
    </source>
</evidence>
<dbReference type="PANTHER" id="PTHR43775:SF37">
    <property type="entry name" value="SI:DKEY-61P9.11"/>
    <property type="match status" value="1"/>
</dbReference>
<dbReference type="Pfam" id="PF21089">
    <property type="entry name" value="PKS_DH_N"/>
    <property type="match status" value="1"/>
</dbReference>
<feature type="domain" description="PKS/mFAS DH" evidence="7">
    <location>
        <begin position="48"/>
        <end position="324"/>
    </location>
</feature>
<gene>
    <name evidence="8" type="ORF">BST27_17780</name>
</gene>
<dbReference type="GO" id="GO:0005886">
    <property type="term" value="C:plasma membrane"/>
    <property type="evidence" value="ECO:0007669"/>
    <property type="project" value="TreeGrafter"/>
</dbReference>
<dbReference type="InterPro" id="IPR042104">
    <property type="entry name" value="PKS_dehydratase_sf"/>
</dbReference>
<dbReference type="PROSITE" id="PS52019">
    <property type="entry name" value="PKS_MFAS_DH"/>
    <property type="match status" value="1"/>
</dbReference>